<dbReference type="InterPro" id="IPR003615">
    <property type="entry name" value="HNH_nuc"/>
</dbReference>
<reference evidence="3" key="1">
    <citation type="submission" date="2016-10" db="EMBL/GenBank/DDBJ databases">
        <authorList>
            <person name="Varghese N."/>
            <person name="Submissions S."/>
        </authorList>
    </citation>
    <scope>NUCLEOTIDE SEQUENCE [LARGE SCALE GENOMIC DNA]</scope>
    <source>
        <strain evidence="3">DSM 45422</strain>
    </source>
</reference>
<accession>A0A1H3LD84</accession>
<evidence type="ECO:0000313" key="2">
    <source>
        <dbReference type="EMBL" id="SDY62351.1"/>
    </source>
</evidence>
<organism evidence="2 3">
    <name type="scientific">Geodermatophilus africanus</name>
    <dbReference type="NCBI Taxonomy" id="1137993"/>
    <lineage>
        <taxon>Bacteria</taxon>
        <taxon>Bacillati</taxon>
        <taxon>Actinomycetota</taxon>
        <taxon>Actinomycetes</taxon>
        <taxon>Geodermatophilales</taxon>
        <taxon>Geodermatophilaceae</taxon>
        <taxon>Geodermatophilus</taxon>
    </lineage>
</organism>
<dbReference type="GO" id="GO:0004386">
    <property type="term" value="F:helicase activity"/>
    <property type="evidence" value="ECO:0007669"/>
    <property type="project" value="UniProtKB-KW"/>
</dbReference>
<sequence length="636" mass="67652">MTAGDVRRFTGRQRAALYLAGGGACTRCGAALTPGWHGDHQLAFTAGGATDVVNGLALCPGCNTALGAHDVTGAAITGLRDWQRTALAEYETTHPVDFLAVATPGAGKTRFAATVVHRLLAAGEISRVIVVVPTQRLKTQWADAVAGYGIALEPEWANSEGALPPGFHGVVVTYAQVAALPDLFRRHTSAAPAMVVLDEIHHCGEERNWGDAIRHAFIPARRRLALSGTPFRTDNNQIPFVSYVDGVGTPDHTYDYGQAVTDGVCRPVFFPRRGGRMEWATTGGQIIRATFDDVVDQKLRNQRLNTALSLTGDWIASVLDDAHTELTELRATDPTAGGLVLAKDVEHARGIADLLRRRHGVAPVLAVSDEPGSNAAIEHFAAGDAPWIVSVRMVSEGVDVPRLRIAVFATNTITELFFRQAVGRVVRVRDGGEDETASFYIPDDARLRQFAETIRQQREHVIGADPIDAVEPPAALGSRDGAPSAGAFQPIAAEAIDAGVIAHGTVVTPVELAHAAALKARTPETAALPTVAVALLLRAHDAGRPSATAPATGQPSVPAQEPAFRRRARLRQANNTAARRLAYRLGMEFAEVNRRLNAAIGVRGIKDASLEQLERRLSAAQAWGEAGSADDVPGAR</sequence>
<dbReference type="SUPFAM" id="SSF52540">
    <property type="entry name" value="P-loop containing nucleoside triphosphate hydrolases"/>
    <property type="match status" value="1"/>
</dbReference>
<dbReference type="Gene3D" id="3.40.50.300">
    <property type="entry name" value="P-loop containing nucleotide triphosphate hydrolases"/>
    <property type="match status" value="2"/>
</dbReference>
<protein>
    <submittedName>
        <fullName evidence="2">Superfamily II DNA or RNA helicase</fullName>
    </submittedName>
</protein>
<dbReference type="AlphaFoldDB" id="A0A1H3LD84"/>
<dbReference type="InterPro" id="IPR014001">
    <property type="entry name" value="Helicase_ATP-bd"/>
</dbReference>
<dbReference type="EMBL" id="FNOT01000009">
    <property type="protein sequence ID" value="SDY62351.1"/>
    <property type="molecule type" value="Genomic_DNA"/>
</dbReference>
<keyword evidence="3" id="KW-1185">Reference proteome</keyword>
<name>A0A1H3LD84_9ACTN</name>
<keyword evidence="2" id="KW-0547">Nucleotide-binding</keyword>
<dbReference type="InterPro" id="IPR027417">
    <property type="entry name" value="P-loop_NTPase"/>
</dbReference>
<dbReference type="STRING" id="1137993.SAMN05660209_03295"/>
<dbReference type="SMART" id="SM00487">
    <property type="entry name" value="DEXDc"/>
    <property type="match status" value="1"/>
</dbReference>
<dbReference type="InterPro" id="IPR050742">
    <property type="entry name" value="Helicase_Restrict-Modif_Enz"/>
</dbReference>
<feature type="domain" description="Helicase ATP-binding" evidence="1">
    <location>
        <begin position="89"/>
        <end position="248"/>
    </location>
</feature>
<dbReference type="GO" id="GO:0005829">
    <property type="term" value="C:cytosol"/>
    <property type="evidence" value="ECO:0007669"/>
    <property type="project" value="TreeGrafter"/>
</dbReference>
<dbReference type="PANTHER" id="PTHR47396">
    <property type="entry name" value="TYPE I RESTRICTION ENZYME ECOKI R PROTEIN"/>
    <property type="match status" value="1"/>
</dbReference>
<keyword evidence="2" id="KW-0067">ATP-binding</keyword>
<dbReference type="GO" id="GO:0003677">
    <property type="term" value="F:DNA binding"/>
    <property type="evidence" value="ECO:0007669"/>
    <property type="project" value="InterPro"/>
</dbReference>
<dbReference type="Gene3D" id="1.10.30.50">
    <property type="match status" value="1"/>
</dbReference>
<evidence type="ECO:0000313" key="3">
    <source>
        <dbReference type="Proteomes" id="UP000198921"/>
    </source>
</evidence>
<dbReference type="CDD" id="cd00085">
    <property type="entry name" value="HNHc"/>
    <property type="match status" value="1"/>
</dbReference>
<dbReference type="InterPro" id="IPR006935">
    <property type="entry name" value="Helicase/UvrB_N"/>
</dbReference>
<dbReference type="GO" id="GO:0016787">
    <property type="term" value="F:hydrolase activity"/>
    <property type="evidence" value="ECO:0007669"/>
    <property type="project" value="InterPro"/>
</dbReference>
<dbReference type="GO" id="GO:0005524">
    <property type="term" value="F:ATP binding"/>
    <property type="evidence" value="ECO:0007669"/>
    <property type="project" value="InterPro"/>
</dbReference>
<keyword evidence="2" id="KW-0347">Helicase</keyword>
<evidence type="ECO:0000259" key="1">
    <source>
        <dbReference type="PROSITE" id="PS51192"/>
    </source>
</evidence>
<proteinExistence type="predicted"/>
<dbReference type="PANTHER" id="PTHR47396:SF2">
    <property type="entry name" value="HELICASE ATP-BINDING DOMAIN-CONTAINING PROTEIN"/>
    <property type="match status" value="1"/>
</dbReference>
<dbReference type="PROSITE" id="PS51257">
    <property type="entry name" value="PROKAR_LIPOPROTEIN"/>
    <property type="match status" value="1"/>
</dbReference>
<dbReference type="RefSeq" id="WP_170856815.1">
    <property type="nucleotide sequence ID" value="NZ_FNOT01000009.1"/>
</dbReference>
<gene>
    <name evidence="2" type="ORF">SAMN05660209_03295</name>
</gene>
<dbReference type="PROSITE" id="PS51192">
    <property type="entry name" value="HELICASE_ATP_BIND_1"/>
    <property type="match status" value="1"/>
</dbReference>
<dbReference type="Proteomes" id="UP000198921">
    <property type="component" value="Unassembled WGS sequence"/>
</dbReference>
<keyword evidence="2" id="KW-0378">Hydrolase</keyword>
<dbReference type="Pfam" id="PF04851">
    <property type="entry name" value="ResIII"/>
    <property type="match status" value="1"/>
</dbReference>